<dbReference type="InterPro" id="IPR000504">
    <property type="entry name" value="RRM_dom"/>
</dbReference>
<dbReference type="InterPro" id="IPR012677">
    <property type="entry name" value="Nucleotide-bd_a/b_plait_sf"/>
</dbReference>
<dbReference type="EMBL" id="HBFQ01058570">
    <property type="protein sequence ID" value="CAD8867136.1"/>
    <property type="molecule type" value="Transcribed_RNA"/>
</dbReference>
<reference evidence="3" key="1">
    <citation type="submission" date="2021-01" db="EMBL/GenBank/DDBJ databases">
        <authorList>
            <person name="Corre E."/>
            <person name="Pelletier E."/>
            <person name="Niang G."/>
            <person name="Scheremetjew M."/>
            <person name="Finn R."/>
            <person name="Kale V."/>
            <person name="Holt S."/>
            <person name="Cochrane G."/>
            <person name="Meng A."/>
            <person name="Brown T."/>
            <person name="Cohen L."/>
        </authorList>
    </citation>
    <scope>NUCLEOTIDE SEQUENCE</scope>
</reference>
<protein>
    <recommendedName>
        <fullName evidence="2">RRM domain-containing protein</fullName>
    </recommendedName>
</protein>
<dbReference type="InterPro" id="IPR035979">
    <property type="entry name" value="RBD_domain_sf"/>
</dbReference>
<dbReference type="Gene3D" id="3.30.70.330">
    <property type="match status" value="1"/>
</dbReference>
<keyword evidence="1" id="KW-0694">RNA-binding</keyword>
<gene>
    <name evidence="3" type="ORF">NSCI0253_LOCUS41491</name>
</gene>
<dbReference type="SUPFAM" id="SSF54928">
    <property type="entry name" value="RNA-binding domain, RBD"/>
    <property type="match status" value="1"/>
</dbReference>
<dbReference type="PROSITE" id="PS50102">
    <property type="entry name" value="RRM"/>
    <property type="match status" value="1"/>
</dbReference>
<proteinExistence type="predicted"/>
<organism evidence="3">
    <name type="scientific">Noctiluca scintillans</name>
    <name type="common">Sea sparkle</name>
    <name type="synonym">Red tide dinoflagellate</name>
    <dbReference type="NCBI Taxonomy" id="2966"/>
    <lineage>
        <taxon>Eukaryota</taxon>
        <taxon>Sar</taxon>
        <taxon>Alveolata</taxon>
        <taxon>Dinophyceae</taxon>
        <taxon>Noctilucales</taxon>
        <taxon>Noctilucaceae</taxon>
        <taxon>Noctiluca</taxon>
    </lineage>
</organism>
<feature type="domain" description="RRM" evidence="2">
    <location>
        <begin position="4"/>
        <end position="70"/>
    </location>
</feature>
<accession>A0A7S1FGW8</accession>
<sequence>MSCAALFVSGFPADVSVAALTDLFEEVGPTVRVDLTDKSSAVVVYKDTKDCERVGALEIGGVSLQVIRGRVPHPLRPTISPVRSTLGPNQKPLDVLIVRGRRTSAAIGAAYRAAVAGTQVFALWDQKCAKSSNDLRLSRYDAHSSLASEREDLKVRDQAMEVSVGAPPKCALLQVVSDKLPRAEEFKDGPVHHPAEVTAMMNDNHIESISASVASTVYATWLQHVRGCAFALLPHNTESWSNDIAGANMAVHRLVYGNATCNIEGHGVMVGLQLVHKFGEVNAGLVHGAMVSFMDQGEEQKRYMAGRTIFLGPQLQKPVKYLADGTVLDHKGDIVRLRA</sequence>
<evidence type="ECO:0000259" key="2">
    <source>
        <dbReference type="PROSITE" id="PS50102"/>
    </source>
</evidence>
<dbReference type="AlphaFoldDB" id="A0A7S1FGW8"/>
<dbReference type="GO" id="GO:0003723">
    <property type="term" value="F:RNA binding"/>
    <property type="evidence" value="ECO:0007669"/>
    <property type="project" value="UniProtKB-UniRule"/>
</dbReference>
<name>A0A7S1FGW8_NOCSC</name>
<evidence type="ECO:0000256" key="1">
    <source>
        <dbReference type="PROSITE-ProRule" id="PRU00176"/>
    </source>
</evidence>
<evidence type="ECO:0000313" key="3">
    <source>
        <dbReference type="EMBL" id="CAD8867136.1"/>
    </source>
</evidence>